<gene>
    <name evidence="1" type="ORF">US31_C0005G0032</name>
</gene>
<sequence length="239" mass="28088">MISSFAIQNLSKKLQTTELNIRREYVQHLFLAHFYHQKEAEQFFFKGDTALRIVFNSPRFSEDLDFSAKLYNTKHIEDAIVSTLNEIEREGIDTEIVESKETTGGYLTNISFRIGNDQITVLLQFSKRRSKDTSEVVTVAGDFIPPYSITLLDRKHLTNEKIQALLTRSKPRDFYDLYYLIRSNLINQEQRKLLTQVKKKLETTKINFGLELKQFLPKSHWPIIKDFKNSLSREIDRFV</sequence>
<accession>A0A0G0FKQ2</accession>
<evidence type="ECO:0008006" key="3">
    <source>
        <dbReference type="Google" id="ProtNLM"/>
    </source>
</evidence>
<reference evidence="1 2" key="1">
    <citation type="journal article" date="2015" name="Nature">
        <title>rRNA introns, odd ribosomes, and small enigmatic genomes across a large radiation of phyla.</title>
        <authorList>
            <person name="Brown C.T."/>
            <person name="Hug L.A."/>
            <person name="Thomas B.C."/>
            <person name="Sharon I."/>
            <person name="Castelle C.J."/>
            <person name="Singh A."/>
            <person name="Wilkins M.J."/>
            <person name="Williams K.H."/>
            <person name="Banfield J.F."/>
        </authorList>
    </citation>
    <scope>NUCLEOTIDE SEQUENCE [LARGE SCALE GENOMIC DNA]</scope>
</reference>
<dbReference type="Proteomes" id="UP000034508">
    <property type="component" value="Unassembled WGS sequence"/>
</dbReference>
<dbReference type="InterPro" id="IPR014942">
    <property type="entry name" value="AbiEii"/>
</dbReference>
<dbReference type="EMBL" id="LBSM01000005">
    <property type="protein sequence ID" value="KKQ18382.1"/>
    <property type="molecule type" value="Genomic_DNA"/>
</dbReference>
<organism evidence="1 2">
    <name type="scientific">Berkelbacteria bacterium GW2011_GWA1_36_9</name>
    <dbReference type="NCBI Taxonomy" id="1618331"/>
    <lineage>
        <taxon>Bacteria</taxon>
        <taxon>Candidatus Berkelbacteria</taxon>
    </lineage>
</organism>
<dbReference type="Pfam" id="PF08843">
    <property type="entry name" value="AbiEii"/>
    <property type="match status" value="1"/>
</dbReference>
<comment type="caution">
    <text evidence="1">The sequence shown here is derived from an EMBL/GenBank/DDBJ whole genome shotgun (WGS) entry which is preliminary data.</text>
</comment>
<name>A0A0G0FKQ2_9BACT</name>
<dbReference type="AlphaFoldDB" id="A0A0G0FKQ2"/>
<protein>
    <recommendedName>
        <fullName evidence="3">Nucleotidyl transferase AbiEii/AbiGii toxin family protein</fullName>
    </recommendedName>
</protein>
<evidence type="ECO:0000313" key="1">
    <source>
        <dbReference type="EMBL" id="KKQ18382.1"/>
    </source>
</evidence>
<dbReference type="Gene3D" id="3.10.450.620">
    <property type="entry name" value="JHP933, nucleotidyltransferase-like core domain"/>
    <property type="match status" value="1"/>
</dbReference>
<evidence type="ECO:0000313" key="2">
    <source>
        <dbReference type="Proteomes" id="UP000034508"/>
    </source>
</evidence>
<proteinExistence type="predicted"/>